<evidence type="ECO:0000256" key="1">
    <source>
        <dbReference type="ARBA" id="ARBA00001947"/>
    </source>
</evidence>
<dbReference type="GO" id="GO:0047789">
    <property type="term" value="F:creatininase activity"/>
    <property type="evidence" value="ECO:0007669"/>
    <property type="project" value="InterPro"/>
</dbReference>
<comment type="similarity">
    <text evidence="5">Belongs to the creatininase superfamily.</text>
</comment>
<accession>A0A1B9ADY9</accession>
<keyword evidence="3" id="KW-0378">Hydrolase</keyword>
<dbReference type="EMBL" id="MAYT01000030">
    <property type="protein sequence ID" value="OCA82052.1"/>
    <property type="molecule type" value="Genomic_DNA"/>
</dbReference>
<dbReference type="GO" id="GO:0006602">
    <property type="term" value="P:creatinine catabolic process"/>
    <property type="evidence" value="ECO:0007669"/>
    <property type="project" value="InterPro"/>
</dbReference>
<dbReference type="GO" id="GO:0006601">
    <property type="term" value="P:creatine biosynthetic process"/>
    <property type="evidence" value="ECO:0007669"/>
    <property type="project" value="InterPro"/>
</dbReference>
<evidence type="ECO:0000256" key="2">
    <source>
        <dbReference type="ARBA" id="ARBA00022723"/>
    </source>
</evidence>
<dbReference type="GO" id="GO:0016811">
    <property type="term" value="F:hydrolase activity, acting on carbon-nitrogen (but not peptide) bonds, in linear amides"/>
    <property type="evidence" value="ECO:0007669"/>
    <property type="project" value="TreeGrafter"/>
</dbReference>
<protein>
    <submittedName>
        <fullName evidence="6">Creatininase</fullName>
    </submittedName>
</protein>
<dbReference type="Gene3D" id="3.40.50.10310">
    <property type="entry name" value="Creatininase"/>
    <property type="match status" value="1"/>
</dbReference>
<dbReference type="NCBIfam" id="TIGR04448">
    <property type="entry name" value="creatininase"/>
    <property type="match status" value="1"/>
</dbReference>
<dbReference type="InterPro" id="IPR024087">
    <property type="entry name" value="Creatininase-like_sf"/>
</dbReference>
<keyword evidence="2" id="KW-0479">Metal-binding</keyword>
<dbReference type="SUPFAM" id="SSF102215">
    <property type="entry name" value="Creatininase"/>
    <property type="match status" value="1"/>
</dbReference>
<dbReference type="Proteomes" id="UP000092578">
    <property type="component" value="Unassembled WGS sequence"/>
</dbReference>
<sequence>MNSHLLAHMTWQEYQSKVNSSVLILPVGSTEQHGPHLPLGVDAILAEKMSLAIAERIDAVVAPTVSYGYKSLPASGGGPLFPGTVDLKGATLTSLVYDLLEEFLHDGWKRILMISCHYENEAFLSEAADLLMRNRTAEFPKILLSNWWDNLSAEVMPQVFNEVPFPGWALEHAAIAETSMMMHVAPELVREELIVDEGIDNPPSYQSFPPSSSLIPSSGCLHTARSSSAAKGRLIVENAADNIVAFLEKEFLVKKRLPNNVTI</sequence>
<dbReference type="RefSeq" id="WP_065411940.1">
    <property type="nucleotide sequence ID" value="NZ_MAYT01000030.1"/>
</dbReference>
<dbReference type="Pfam" id="PF02633">
    <property type="entry name" value="Creatininase"/>
    <property type="match status" value="1"/>
</dbReference>
<evidence type="ECO:0000256" key="3">
    <source>
        <dbReference type="ARBA" id="ARBA00022801"/>
    </source>
</evidence>
<gene>
    <name evidence="6" type="ORF">A8F95_15215</name>
</gene>
<keyword evidence="7" id="KW-1185">Reference proteome</keyword>
<dbReference type="InterPro" id="IPR031034">
    <property type="entry name" value="Creatininase"/>
</dbReference>
<evidence type="ECO:0000313" key="7">
    <source>
        <dbReference type="Proteomes" id="UP000092578"/>
    </source>
</evidence>
<comment type="caution">
    <text evidence="6">The sequence shown here is derived from an EMBL/GenBank/DDBJ whole genome shotgun (WGS) entry which is preliminary data.</text>
</comment>
<dbReference type="PANTHER" id="PTHR35005:SF1">
    <property type="entry name" value="2-AMINO-5-FORMYLAMINO-6-RIBOSYLAMINOPYRIMIDIN-4(3H)-ONE 5'-MONOPHOSPHATE DEFORMYLASE"/>
    <property type="match status" value="1"/>
</dbReference>
<dbReference type="GO" id="GO:0009231">
    <property type="term" value="P:riboflavin biosynthetic process"/>
    <property type="evidence" value="ECO:0007669"/>
    <property type="project" value="TreeGrafter"/>
</dbReference>
<dbReference type="AlphaFoldDB" id="A0A1B9ADY9"/>
<evidence type="ECO:0000313" key="6">
    <source>
        <dbReference type="EMBL" id="OCA82052.1"/>
    </source>
</evidence>
<reference evidence="7" key="1">
    <citation type="submission" date="2016-05" db="EMBL/GenBank/DDBJ databases">
        <authorList>
            <person name="Liu B."/>
            <person name="Wang J."/>
            <person name="Zhu Y."/>
            <person name="Liu G."/>
            <person name="Chen Q."/>
            <person name="Chen Z."/>
            <person name="Lan J."/>
            <person name="Che J."/>
            <person name="Ge C."/>
            <person name="Shi H."/>
            <person name="Pan Z."/>
            <person name="Liu X."/>
        </authorList>
    </citation>
    <scope>NUCLEOTIDE SEQUENCE [LARGE SCALE GENOMIC DNA]</scope>
    <source>
        <strain evidence="7">FJAT-27215</strain>
    </source>
</reference>
<evidence type="ECO:0000256" key="5">
    <source>
        <dbReference type="ARBA" id="ARBA00024029"/>
    </source>
</evidence>
<organism evidence="6 7">
    <name type="scientific">Pseudobacillus wudalianchiensis</name>
    <dbReference type="NCBI Taxonomy" id="1743143"/>
    <lineage>
        <taxon>Bacteria</taxon>
        <taxon>Bacillati</taxon>
        <taxon>Bacillota</taxon>
        <taxon>Bacilli</taxon>
        <taxon>Bacillales</taxon>
        <taxon>Bacillaceae</taxon>
        <taxon>Pseudobacillus</taxon>
    </lineage>
</organism>
<proteinExistence type="inferred from homology"/>
<comment type="cofactor">
    <cofactor evidence="1">
        <name>Zn(2+)</name>
        <dbReference type="ChEBI" id="CHEBI:29105"/>
    </cofactor>
</comment>
<dbReference type="InterPro" id="IPR003785">
    <property type="entry name" value="Creatininase/forma_Hydrolase"/>
</dbReference>
<dbReference type="GO" id="GO:0046872">
    <property type="term" value="F:metal ion binding"/>
    <property type="evidence" value="ECO:0007669"/>
    <property type="project" value="UniProtKB-KW"/>
</dbReference>
<name>A0A1B9ADY9_9BACI</name>
<evidence type="ECO:0000256" key="4">
    <source>
        <dbReference type="ARBA" id="ARBA00022833"/>
    </source>
</evidence>
<dbReference type="PANTHER" id="PTHR35005">
    <property type="entry name" value="3-DEHYDRO-SCYLLO-INOSOSE HYDROLASE"/>
    <property type="match status" value="1"/>
</dbReference>
<keyword evidence="4" id="KW-0862">Zinc</keyword>